<gene>
    <name evidence="1" type="ORF">OLX77_11090</name>
</gene>
<accession>A0A9X4MHF5</accession>
<dbReference type="AlphaFoldDB" id="A0A9X4MHF5"/>
<reference evidence="1" key="1">
    <citation type="journal article" date="2022" name="bioRxiv">
        <title>Thiovibrio frasassiensisgen. nov., sp. nov., an autotrophic, elemental sulfur disproportionating bacterium isolated from sulfidic karst sediment, and proposal of Thiovibrionaceae fam. nov.</title>
        <authorList>
            <person name="Aronson H."/>
            <person name="Thomas C."/>
            <person name="Bhattacharyya M."/>
            <person name="Eckstein S."/>
            <person name="Jensen S."/>
            <person name="Barco R."/>
            <person name="Macalady J."/>
            <person name="Amend J."/>
        </authorList>
    </citation>
    <scope>NUCLEOTIDE SEQUENCE</scope>
    <source>
        <strain evidence="1">RS19-109</strain>
    </source>
</reference>
<organism evidence="1 2">
    <name type="scientific">Thiovibrio frasassiensis</name>
    <dbReference type="NCBI Taxonomy" id="2984131"/>
    <lineage>
        <taxon>Bacteria</taxon>
        <taxon>Pseudomonadati</taxon>
        <taxon>Thermodesulfobacteriota</taxon>
        <taxon>Desulfobulbia</taxon>
        <taxon>Desulfobulbales</taxon>
        <taxon>Thiovibrionaceae</taxon>
        <taxon>Thiovibrio</taxon>
    </lineage>
</organism>
<evidence type="ECO:0000313" key="1">
    <source>
        <dbReference type="EMBL" id="MDG4476697.1"/>
    </source>
</evidence>
<comment type="caution">
    <text evidence="1">The sequence shown here is derived from an EMBL/GenBank/DDBJ whole genome shotgun (WGS) entry which is preliminary data.</text>
</comment>
<keyword evidence="2" id="KW-1185">Reference proteome</keyword>
<evidence type="ECO:0000313" key="2">
    <source>
        <dbReference type="Proteomes" id="UP001154240"/>
    </source>
</evidence>
<dbReference type="EMBL" id="JAPHEH010000001">
    <property type="protein sequence ID" value="MDG4476697.1"/>
    <property type="molecule type" value="Genomic_DNA"/>
</dbReference>
<dbReference type="RefSeq" id="WP_307633662.1">
    <property type="nucleotide sequence ID" value="NZ_JAPHEH010000001.1"/>
</dbReference>
<dbReference type="Proteomes" id="UP001154240">
    <property type="component" value="Unassembled WGS sequence"/>
</dbReference>
<reference evidence="1" key="2">
    <citation type="submission" date="2022-10" db="EMBL/GenBank/DDBJ databases">
        <authorList>
            <person name="Aronson H.S."/>
        </authorList>
    </citation>
    <scope>NUCLEOTIDE SEQUENCE</scope>
    <source>
        <strain evidence="1">RS19-109</strain>
    </source>
</reference>
<dbReference type="NCBIfam" id="NF040826">
    <property type="entry name" value="lxa_BCAM0308"/>
    <property type="match status" value="1"/>
</dbReference>
<name>A0A9X4MHF5_9BACT</name>
<dbReference type="InterPro" id="IPR047706">
    <property type="entry name" value="BCAM0308-like"/>
</dbReference>
<protein>
    <submittedName>
        <fullName evidence="1">BCAM0308 family protein</fullName>
    </submittedName>
</protein>
<sequence>MEKSQYGRRDRLIQEKRHDAYRAWEKWPEPTVCKECRALFHGGRWSWDTAPPEAKEKICPACQRIADDFPAGILMIKGSFSRHHWPEIHNLIRNTEKQEQGEHPMERLMGIVDTPEHKELTTTGIHLARRIGEVLKHSYQGELELAYGDGEQSIRVTWLRD</sequence>
<proteinExistence type="predicted"/>